<evidence type="ECO:0000313" key="3">
    <source>
        <dbReference type="EMBL" id="PWQ97288.1"/>
    </source>
</evidence>
<protein>
    <submittedName>
        <fullName evidence="3">MATE family efflux transporter</fullName>
    </submittedName>
</protein>
<feature type="transmembrane region" description="Helical" evidence="2">
    <location>
        <begin position="96"/>
        <end position="121"/>
    </location>
</feature>
<evidence type="ECO:0000313" key="4">
    <source>
        <dbReference type="Proteomes" id="UP000245506"/>
    </source>
</evidence>
<feature type="transmembrane region" description="Helical" evidence="2">
    <location>
        <begin position="243"/>
        <end position="264"/>
    </location>
</feature>
<proteinExistence type="predicted"/>
<dbReference type="InterPro" id="IPR050222">
    <property type="entry name" value="MATE_MdtK"/>
</dbReference>
<feature type="transmembrane region" description="Helical" evidence="2">
    <location>
        <begin position="321"/>
        <end position="341"/>
    </location>
</feature>
<dbReference type="GO" id="GO:0015297">
    <property type="term" value="F:antiporter activity"/>
    <property type="evidence" value="ECO:0007669"/>
    <property type="project" value="InterPro"/>
</dbReference>
<dbReference type="Pfam" id="PF01554">
    <property type="entry name" value="MatE"/>
    <property type="match status" value="2"/>
</dbReference>
<feature type="transmembrane region" description="Helical" evidence="2">
    <location>
        <begin position="127"/>
        <end position="152"/>
    </location>
</feature>
<evidence type="ECO:0000256" key="1">
    <source>
        <dbReference type="ARBA" id="ARBA00022448"/>
    </source>
</evidence>
<gene>
    <name evidence="3" type="ORF">DKT75_07045</name>
</gene>
<dbReference type="EMBL" id="QGKL01000021">
    <property type="protein sequence ID" value="PWQ97288.1"/>
    <property type="molecule type" value="Genomic_DNA"/>
</dbReference>
<comment type="caution">
    <text evidence="3">The sequence shown here is derived from an EMBL/GenBank/DDBJ whole genome shotgun (WGS) entry which is preliminary data.</text>
</comment>
<evidence type="ECO:0000256" key="2">
    <source>
        <dbReference type="SAM" id="Phobius"/>
    </source>
</evidence>
<feature type="transmembrane region" description="Helical" evidence="2">
    <location>
        <begin position="48"/>
        <end position="68"/>
    </location>
</feature>
<reference evidence="3 4" key="1">
    <citation type="submission" date="2018-05" db="EMBL/GenBank/DDBJ databases">
        <title>Leucothrix arctica sp. nov., isolated from Arctic seawater.</title>
        <authorList>
            <person name="Choi A."/>
            <person name="Baek K."/>
        </authorList>
    </citation>
    <scope>NUCLEOTIDE SEQUENCE [LARGE SCALE GENOMIC DNA]</scope>
    <source>
        <strain evidence="3 4">IMCC9719</strain>
    </source>
</reference>
<sequence>MQIFKNLDKKTLWGIASVAWPMAINAVLMQSITIVDLLLIAALGDIPVAAFGIGGALIAFLVSIQMAIGNGTQLVLSRAVGAGDINKVGLEATSGWIISVGFGLFTIIALWFGVDALIHLITHDDNVALLAIEYVTISLIVVLFSSLTKVIVSYFNSSKKTRIPLYGFMIEIPLNIVCSAALIYGLWGAPELGLVGAAWGSAVAIIVRFVYLAIQLNKERINGHIAGFMRVSRTSVVAHFHEVLPIVANFAVMFGGLLMIQALFAQLPVSSYAAITLILPWVKIVSMFVNSWTHSSTILVSQTLGKEDYKSIPNLVRQTKLVTWMMCAVMVTTFYIFSLFIPQLYTNLSAETITALAIIAPSYILIPIFRVNNMFCGNMIRAMGESYLIVRINLITQWVIAIPMCALLIYFNAPLLLVFSVILLDEALKFYPFRRTLYKKLDSYA</sequence>
<keyword evidence="4" id="KW-1185">Reference proteome</keyword>
<dbReference type="OrthoDB" id="9780160at2"/>
<keyword evidence="2" id="KW-1133">Transmembrane helix</keyword>
<keyword evidence="2" id="KW-0812">Transmembrane</keyword>
<dbReference type="Proteomes" id="UP000245506">
    <property type="component" value="Unassembled WGS sequence"/>
</dbReference>
<organism evidence="3 4">
    <name type="scientific">Leucothrix arctica</name>
    <dbReference type="NCBI Taxonomy" id="1481894"/>
    <lineage>
        <taxon>Bacteria</taxon>
        <taxon>Pseudomonadati</taxon>
        <taxon>Pseudomonadota</taxon>
        <taxon>Gammaproteobacteria</taxon>
        <taxon>Thiotrichales</taxon>
        <taxon>Thiotrichaceae</taxon>
        <taxon>Leucothrix</taxon>
    </lineage>
</organism>
<dbReference type="RefSeq" id="WP_109822716.1">
    <property type="nucleotide sequence ID" value="NZ_QGKL01000021.1"/>
</dbReference>
<feature type="transmembrane region" description="Helical" evidence="2">
    <location>
        <begin position="353"/>
        <end position="376"/>
    </location>
</feature>
<dbReference type="InterPro" id="IPR002528">
    <property type="entry name" value="MATE_fam"/>
</dbReference>
<feature type="transmembrane region" description="Helical" evidence="2">
    <location>
        <begin position="388"/>
        <end position="409"/>
    </location>
</feature>
<name>A0A317CFD3_9GAMM</name>
<dbReference type="PANTHER" id="PTHR43298:SF2">
    <property type="entry name" value="FMN_FAD EXPORTER YEEO-RELATED"/>
    <property type="match status" value="1"/>
</dbReference>
<feature type="transmembrane region" description="Helical" evidence="2">
    <location>
        <begin position="270"/>
        <end position="289"/>
    </location>
</feature>
<feature type="transmembrane region" description="Helical" evidence="2">
    <location>
        <begin position="164"/>
        <end position="187"/>
    </location>
</feature>
<feature type="transmembrane region" description="Helical" evidence="2">
    <location>
        <begin position="12"/>
        <end position="42"/>
    </location>
</feature>
<accession>A0A317CFD3</accession>
<dbReference type="GO" id="GO:0042910">
    <property type="term" value="F:xenobiotic transmembrane transporter activity"/>
    <property type="evidence" value="ECO:0007669"/>
    <property type="project" value="InterPro"/>
</dbReference>
<dbReference type="GO" id="GO:0005886">
    <property type="term" value="C:plasma membrane"/>
    <property type="evidence" value="ECO:0007669"/>
    <property type="project" value="TreeGrafter"/>
</dbReference>
<dbReference type="AlphaFoldDB" id="A0A317CFD3"/>
<keyword evidence="1" id="KW-0813">Transport</keyword>
<dbReference type="PANTHER" id="PTHR43298">
    <property type="entry name" value="MULTIDRUG RESISTANCE PROTEIN NORM-RELATED"/>
    <property type="match status" value="1"/>
</dbReference>
<feature type="transmembrane region" description="Helical" evidence="2">
    <location>
        <begin position="193"/>
        <end position="214"/>
    </location>
</feature>
<keyword evidence="2" id="KW-0472">Membrane</keyword>